<proteinExistence type="predicted"/>
<organism evidence="2 3">
    <name type="scientific">Papaver atlanticum</name>
    <dbReference type="NCBI Taxonomy" id="357466"/>
    <lineage>
        <taxon>Eukaryota</taxon>
        <taxon>Viridiplantae</taxon>
        <taxon>Streptophyta</taxon>
        <taxon>Embryophyta</taxon>
        <taxon>Tracheophyta</taxon>
        <taxon>Spermatophyta</taxon>
        <taxon>Magnoliopsida</taxon>
        <taxon>Ranunculales</taxon>
        <taxon>Papaveraceae</taxon>
        <taxon>Papaveroideae</taxon>
        <taxon>Papaver</taxon>
    </lineage>
</organism>
<evidence type="ECO:0000313" key="2">
    <source>
        <dbReference type="EMBL" id="KAI3835247.1"/>
    </source>
</evidence>
<name>A0AAD4RVJ6_9MAGN</name>
<protein>
    <submittedName>
        <fullName evidence="2">Uncharacterized protein</fullName>
    </submittedName>
</protein>
<reference evidence="2" key="1">
    <citation type="submission" date="2022-04" db="EMBL/GenBank/DDBJ databases">
        <title>A functionally conserved STORR gene fusion in Papaver species that diverged 16.8 million years ago.</title>
        <authorList>
            <person name="Catania T."/>
        </authorList>
    </citation>
    <scope>NUCLEOTIDE SEQUENCE</scope>
    <source>
        <strain evidence="2">S-188037</strain>
    </source>
</reference>
<evidence type="ECO:0000256" key="1">
    <source>
        <dbReference type="SAM" id="MobiDB-lite"/>
    </source>
</evidence>
<evidence type="ECO:0000313" key="3">
    <source>
        <dbReference type="Proteomes" id="UP001202328"/>
    </source>
</evidence>
<comment type="caution">
    <text evidence="2">The sequence shown here is derived from an EMBL/GenBank/DDBJ whole genome shotgun (WGS) entry which is preliminary data.</text>
</comment>
<feature type="region of interest" description="Disordered" evidence="1">
    <location>
        <begin position="1"/>
        <end position="23"/>
    </location>
</feature>
<gene>
    <name evidence="2" type="ORF">MKW98_020363</name>
</gene>
<sequence>MDENKSMAKGCNEDEDDMVMMNESPSLPLEPKFDYQSSSSTEIFNYNSGFENEFDYGINQEDWVNLPVITDDDGVVFESFPDLIDLEFQALNNYAGVFTDMMINCC</sequence>
<keyword evidence="3" id="KW-1185">Reference proteome</keyword>
<accession>A0AAD4RVJ6</accession>
<dbReference type="Proteomes" id="UP001202328">
    <property type="component" value="Unassembled WGS sequence"/>
</dbReference>
<dbReference type="AlphaFoldDB" id="A0AAD4RVJ6"/>
<dbReference type="EMBL" id="JAJJMB010017752">
    <property type="protein sequence ID" value="KAI3835247.1"/>
    <property type="molecule type" value="Genomic_DNA"/>
</dbReference>